<evidence type="ECO:0000256" key="1">
    <source>
        <dbReference type="ARBA" id="ARBA00009995"/>
    </source>
</evidence>
<dbReference type="InterPro" id="IPR002213">
    <property type="entry name" value="UDP_glucos_trans"/>
</dbReference>
<proteinExistence type="inferred from homology"/>
<dbReference type="CDD" id="cd03784">
    <property type="entry name" value="GT1_Gtf-like"/>
    <property type="match status" value="1"/>
</dbReference>
<comment type="similarity">
    <text evidence="1">Belongs to the UDP-glycosyltransferase family.</text>
</comment>
<evidence type="ECO:0000313" key="5">
    <source>
        <dbReference type="Proteomes" id="UP001651690"/>
    </source>
</evidence>
<evidence type="ECO:0000256" key="2">
    <source>
        <dbReference type="ARBA" id="ARBA00022679"/>
    </source>
</evidence>
<dbReference type="Proteomes" id="UP001651690">
    <property type="component" value="Unassembled WGS sequence"/>
</dbReference>
<keyword evidence="2" id="KW-0808">Transferase</keyword>
<dbReference type="NCBIfam" id="TIGR01426">
    <property type="entry name" value="MGT"/>
    <property type="match status" value="1"/>
</dbReference>
<sequence length="395" mass="41945">MHVLFTTPPAPGHVYPTLPLVEELVDRDHRVTYISAASLEAEIVRAGALFIDLGWEPDTTTLAASGFSVDALSADLRGFLAAARTLAPGLLDALSDDPPDVVCIDSVPLGGFLAEQFAASTVSLIANLATNEGFPPSNLIDGFTPHHPAMQHYFAELADWFSAYGLAVPVGPSRDNAPAPPSLVFIPREFQIAGNSFAEDVHFIGPSMPRRARRSASWTPPHDDAQVLLVSLGTAFNNRPEFFASCAEAFADSRFHVVLSLGTHIDPADIGTLPHNIEAHQTVPQLDVLRHATAFITHAGMGSTMEALYYKVPTIAVPQVREQSVNAARLESLGLGVQLPSPTPGDLRTVTEKVAADTVIRSGLAEMKEAINRAGGTTAGTGIIEAAGTNRRDPA</sequence>
<dbReference type="SUPFAM" id="SSF53756">
    <property type="entry name" value="UDP-Glycosyltransferase/glycogen phosphorylase"/>
    <property type="match status" value="1"/>
</dbReference>
<dbReference type="InterPro" id="IPR050426">
    <property type="entry name" value="Glycosyltransferase_28"/>
</dbReference>
<gene>
    <name evidence="4" type="ORF">NM203_31955</name>
</gene>
<keyword evidence="5" id="KW-1185">Reference proteome</keyword>
<organism evidence="4 5">
    <name type="scientific">Mycolicibacterium arenosum</name>
    <dbReference type="NCBI Taxonomy" id="2952157"/>
    <lineage>
        <taxon>Bacteria</taxon>
        <taxon>Bacillati</taxon>
        <taxon>Actinomycetota</taxon>
        <taxon>Actinomycetes</taxon>
        <taxon>Mycobacteriales</taxon>
        <taxon>Mycobacteriaceae</taxon>
        <taxon>Mycolicibacterium</taxon>
    </lineage>
</organism>
<dbReference type="InterPro" id="IPR006326">
    <property type="entry name" value="UDPGT_MGT-like"/>
</dbReference>
<dbReference type="InterPro" id="IPR010610">
    <property type="entry name" value="EryCIII-like_C"/>
</dbReference>
<feature type="domain" description="Erythromycin biosynthesis protein CIII-like C-terminal" evidence="3">
    <location>
        <begin position="267"/>
        <end position="369"/>
    </location>
</feature>
<dbReference type="Gene3D" id="3.40.50.2000">
    <property type="entry name" value="Glycogen Phosphorylase B"/>
    <property type="match status" value="2"/>
</dbReference>
<accession>A0ABT1MCA3</accession>
<name>A0ABT1MCA3_9MYCO</name>
<dbReference type="Pfam" id="PF06722">
    <property type="entry name" value="EryCIII-like_C"/>
    <property type="match status" value="1"/>
</dbReference>
<evidence type="ECO:0000259" key="3">
    <source>
        <dbReference type="Pfam" id="PF06722"/>
    </source>
</evidence>
<dbReference type="RefSeq" id="WP_255065050.1">
    <property type="nucleotide sequence ID" value="NZ_JANDBD010000020.1"/>
</dbReference>
<comment type="caution">
    <text evidence="4">The sequence shown here is derived from an EMBL/GenBank/DDBJ whole genome shotgun (WGS) entry which is preliminary data.</text>
</comment>
<dbReference type="EMBL" id="JANDBD010000020">
    <property type="protein sequence ID" value="MCP9276806.1"/>
    <property type="molecule type" value="Genomic_DNA"/>
</dbReference>
<reference evidence="4 5" key="1">
    <citation type="submission" date="2022-06" db="EMBL/GenBank/DDBJ databases">
        <title>Mycolicibacterium sp. CAU 1645 isolated from seawater.</title>
        <authorList>
            <person name="Kim W."/>
        </authorList>
    </citation>
    <scope>NUCLEOTIDE SEQUENCE [LARGE SCALE GENOMIC DNA]</scope>
    <source>
        <strain evidence="4 5">CAU 1645</strain>
    </source>
</reference>
<evidence type="ECO:0000313" key="4">
    <source>
        <dbReference type="EMBL" id="MCP9276806.1"/>
    </source>
</evidence>
<dbReference type="PANTHER" id="PTHR48050:SF13">
    <property type="entry name" value="STEROL 3-BETA-GLUCOSYLTRANSFERASE UGT80A2"/>
    <property type="match status" value="1"/>
</dbReference>
<protein>
    <recommendedName>
        <fullName evidence="3">Erythromycin biosynthesis protein CIII-like C-terminal domain-containing protein</fullName>
    </recommendedName>
</protein>
<dbReference type="PANTHER" id="PTHR48050">
    <property type="entry name" value="STEROL 3-BETA-GLUCOSYLTRANSFERASE"/>
    <property type="match status" value="1"/>
</dbReference>